<gene>
    <name evidence="1" type="ORF">HNR39_002686</name>
</gene>
<dbReference type="RefSeq" id="WP_168055710.1">
    <property type="nucleotide sequence ID" value="NZ_JAAOZT010000007.1"/>
</dbReference>
<reference evidence="1 2" key="1">
    <citation type="submission" date="2020-08" db="EMBL/GenBank/DDBJ databases">
        <title>Genomic Encyclopedia of Type Strains, Phase IV (KMG-IV): sequencing the most valuable type-strain genomes for metagenomic binning, comparative biology and taxonomic classification.</title>
        <authorList>
            <person name="Goeker M."/>
        </authorList>
    </citation>
    <scope>NUCLEOTIDE SEQUENCE [LARGE SCALE GENOMIC DNA]</scope>
    <source>
        <strain evidence="1 2">DSM 23240</strain>
    </source>
</reference>
<dbReference type="EMBL" id="JACHHQ010000005">
    <property type="protein sequence ID" value="MBB5200844.1"/>
    <property type="molecule type" value="Genomic_DNA"/>
</dbReference>
<dbReference type="Proteomes" id="UP000571084">
    <property type="component" value="Unassembled WGS sequence"/>
</dbReference>
<evidence type="ECO:0000313" key="1">
    <source>
        <dbReference type="EMBL" id="MBB5200844.1"/>
    </source>
</evidence>
<comment type="caution">
    <text evidence="1">The sequence shown here is derived from an EMBL/GenBank/DDBJ whole genome shotgun (WGS) entry which is preliminary data.</text>
</comment>
<dbReference type="AlphaFoldDB" id="A0A840RVZ6"/>
<sequence length="102" mass="11245">MDEKNLIKITSADLDEYFKFKGIDEKCSSCAHAEWMLTYGGPPIVDGGIPNMGVGLLPLATTDYRQTEMAYIVIPMSCRHCGLVRLQAAGILLDWYNTKGTA</sequence>
<keyword evidence="2" id="KW-1185">Reference proteome</keyword>
<proteinExistence type="predicted"/>
<protein>
    <submittedName>
        <fullName evidence="1">Uncharacterized protein</fullName>
    </submittedName>
</protein>
<accession>A0A840RVZ6</accession>
<name>A0A840RVZ6_9BURK</name>
<evidence type="ECO:0000313" key="2">
    <source>
        <dbReference type="Proteomes" id="UP000571084"/>
    </source>
</evidence>
<organism evidence="1 2">
    <name type="scientific">Glaciimonas immobilis</name>
    <dbReference type="NCBI Taxonomy" id="728004"/>
    <lineage>
        <taxon>Bacteria</taxon>
        <taxon>Pseudomonadati</taxon>
        <taxon>Pseudomonadota</taxon>
        <taxon>Betaproteobacteria</taxon>
        <taxon>Burkholderiales</taxon>
        <taxon>Oxalobacteraceae</taxon>
        <taxon>Glaciimonas</taxon>
    </lineage>
</organism>